<evidence type="ECO:0000313" key="8">
    <source>
        <dbReference type="Proteomes" id="UP000014760"/>
    </source>
</evidence>
<reference evidence="7" key="3">
    <citation type="submission" date="2015-06" db="UniProtKB">
        <authorList>
            <consortium name="EnsemblMetazoa"/>
        </authorList>
    </citation>
    <scope>IDENTIFICATION</scope>
</reference>
<dbReference type="PRINTS" id="PR01607">
    <property type="entry name" value="APYRASEFAMLY"/>
</dbReference>
<protein>
    <recommendedName>
        <fullName evidence="9">5'-Nucleotidase C-terminal domain-containing protein</fullName>
    </recommendedName>
</protein>
<dbReference type="EMBL" id="KB308724">
    <property type="protein sequence ID" value="ELT96847.1"/>
    <property type="molecule type" value="Genomic_DNA"/>
</dbReference>
<feature type="domain" description="Calcineurin-like phosphoesterase" evidence="4">
    <location>
        <begin position="10"/>
        <end position="214"/>
    </location>
</feature>
<dbReference type="Pfam" id="PF00149">
    <property type="entry name" value="Metallophos"/>
    <property type="match status" value="1"/>
</dbReference>
<proteinExistence type="inferred from homology"/>
<dbReference type="InterPro" id="IPR004843">
    <property type="entry name" value="Calcineurin-like_PHP"/>
</dbReference>
<dbReference type="PANTHER" id="PTHR11575:SF48">
    <property type="entry name" value="5'-NUCLEOTIDASE"/>
    <property type="match status" value="1"/>
</dbReference>
<dbReference type="Gene3D" id="3.90.780.10">
    <property type="entry name" value="5'-Nucleotidase, C-terminal domain"/>
    <property type="match status" value="1"/>
</dbReference>
<evidence type="ECO:0000256" key="3">
    <source>
        <dbReference type="RuleBase" id="RU362119"/>
    </source>
</evidence>
<dbReference type="Proteomes" id="UP000014760">
    <property type="component" value="Unassembled WGS sequence"/>
</dbReference>
<keyword evidence="3" id="KW-0378">Hydrolase</keyword>
<evidence type="ECO:0000256" key="2">
    <source>
        <dbReference type="ARBA" id="ARBA00022729"/>
    </source>
</evidence>
<reference evidence="6 8" key="2">
    <citation type="journal article" date="2013" name="Nature">
        <title>Insights into bilaterian evolution from three spiralian genomes.</title>
        <authorList>
            <person name="Simakov O."/>
            <person name="Marletaz F."/>
            <person name="Cho S.J."/>
            <person name="Edsinger-Gonzales E."/>
            <person name="Havlak P."/>
            <person name="Hellsten U."/>
            <person name="Kuo D.H."/>
            <person name="Larsson T."/>
            <person name="Lv J."/>
            <person name="Arendt D."/>
            <person name="Savage R."/>
            <person name="Osoegawa K."/>
            <person name="de Jong P."/>
            <person name="Grimwood J."/>
            <person name="Chapman J.A."/>
            <person name="Shapiro H."/>
            <person name="Aerts A."/>
            <person name="Otillar R.P."/>
            <person name="Terry A.Y."/>
            <person name="Boore J.L."/>
            <person name="Grigoriev I.V."/>
            <person name="Lindberg D.R."/>
            <person name="Seaver E.C."/>
            <person name="Weisblat D.A."/>
            <person name="Putnam N.H."/>
            <person name="Rokhsar D.S."/>
        </authorList>
    </citation>
    <scope>NUCLEOTIDE SEQUENCE</scope>
    <source>
        <strain evidence="6 8">I ESC-2004</strain>
    </source>
</reference>
<dbReference type="OMA" id="GETWYDF"/>
<dbReference type="CDD" id="cd07406">
    <property type="entry name" value="MPP_CG11883_N"/>
    <property type="match status" value="1"/>
</dbReference>
<dbReference type="SUPFAM" id="SSF55816">
    <property type="entry name" value="5'-nucleotidase (syn. UDP-sugar hydrolase), C-terminal domain"/>
    <property type="match status" value="1"/>
</dbReference>
<dbReference type="AlphaFoldDB" id="R7TTC5"/>
<dbReference type="GO" id="GO:0000166">
    <property type="term" value="F:nucleotide binding"/>
    <property type="evidence" value="ECO:0007669"/>
    <property type="project" value="UniProtKB-KW"/>
</dbReference>
<accession>R7TTC5</accession>
<dbReference type="STRING" id="283909.R7TTC5"/>
<feature type="domain" description="5'-Nucleotidase C-terminal" evidence="5">
    <location>
        <begin position="283"/>
        <end position="441"/>
    </location>
</feature>
<evidence type="ECO:0000256" key="1">
    <source>
        <dbReference type="ARBA" id="ARBA00006654"/>
    </source>
</evidence>
<dbReference type="InterPro" id="IPR006179">
    <property type="entry name" value="5_nucleotidase/apyrase"/>
</dbReference>
<organism evidence="6">
    <name type="scientific">Capitella teleta</name>
    <name type="common">Polychaete worm</name>
    <dbReference type="NCBI Taxonomy" id="283909"/>
    <lineage>
        <taxon>Eukaryota</taxon>
        <taxon>Metazoa</taxon>
        <taxon>Spiralia</taxon>
        <taxon>Lophotrochozoa</taxon>
        <taxon>Annelida</taxon>
        <taxon>Polychaeta</taxon>
        <taxon>Sedentaria</taxon>
        <taxon>Scolecida</taxon>
        <taxon>Capitellidae</taxon>
        <taxon>Capitella</taxon>
    </lineage>
</organism>
<evidence type="ECO:0000259" key="5">
    <source>
        <dbReference type="Pfam" id="PF02872"/>
    </source>
</evidence>
<dbReference type="GO" id="GO:0009166">
    <property type="term" value="P:nucleotide catabolic process"/>
    <property type="evidence" value="ECO:0007669"/>
    <property type="project" value="InterPro"/>
</dbReference>
<evidence type="ECO:0008006" key="9">
    <source>
        <dbReference type="Google" id="ProtNLM"/>
    </source>
</evidence>
<dbReference type="EnsemblMetazoa" id="CapteT120927">
    <property type="protein sequence ID" value="CapteP120927"/>
    <property type="gene ID" value="CapteG120927"/>
</dbReference>
<dbReference type="HOGENOM" id="CLU_005854_7_2_1"/>
<name>R7TTC5_CAPTE</name>
<dbReference type="OrthoDB" id="10252235at2759"/>
<dbReference type="InterPro" id="IPR036907">
    <property type="entry name" value="5'-Nucleotdase_C_sf"/>
</dbReference>
<dbReference type="InterPro" id="IPR029052">
    <property type="entry name" value="Metallo-depent_PP-like"/>
</dbReference>
<keyword evidence="3" id="KW-0547">Nucleotide-binding</keyword>
<gene>
    <name evidence="6" type="ORF">CAPTEDRAFT_120927</name>
</gene>
<evidence type="ECO:0000313" key="6">
    <source>
        <dbReference type="EMBL" id="ELT96847.1"/>
    </source>
</evidence>
<comment type="similarity">
    <text evidence="1 3">Belongs to the 5'-nucleotidase family.</text>
</comment>
<dbReference type="PANTHER" id="PTHR11575">
    <property type="entry name" value="5'-NUCLEOTIDASE-RELATED"/>
    <property type="match status" value="1"/>
</dbReference>
<dbReference type="InterPro" id="IPR041821">
    <property type="entry name" value="CG11883_N"/>
</dbReference>
<dbReference type="Gene3D" id="3.60.21.10">
    <property type="match status" value="1"/>
</dbReference>
<evidence type="ECO:0000259" key="4">
    <source>
        <dbReference type="Pfam" id="PF00149"/>
    </source>
</evidence>
<evidence type="ECO:0000313" key="7">
    <source>
        <dbReference type="EnsemblMetazoa" id="CapteP120927"/>
    </source>
</evidence>
<sequence>MGNSESTQLTILHFNDVYNIEPRDQEPVGGAARFHTAVKERLALNPLILFSGDVFNPSLMSAVTKGKQMVPILNAIGVHCAVVGNHDFDFGVDTLVQMSSQTSFPWLMGNVFDNETDAPLADCLMSHIIVWQGKKMGLIGLVEEEWIDTLSTIDPDDITYVDYVQQGKMLCKQLKEDGVDYIIALTHMRWPNDIRLAQEVEDIDLILGGHDHDYVIDKINGKYIIKSGTDFRQMSQITLTFENKKVDVKVEEVTIDSSVKQDEDIAKVVNDYLDIMGEEMEQVLGHMEVEMDGRFASLRNKETNLGNFITNIMLECTDAEVAILNSGTLRSDTIHPRGPFKVKDLLSILPLIDPLVVIKVKGQQILDALENGVSQYPKLEGRFPQVAGIMFGFDPNLPTGQRLIRDKVKVQGESVELEREYRVCTKHYLAEGKDGYDMFKDCAMLVNDEEGPRLSVVVQNHFNSVKLLKGEEKSKFQHRQSLIAVNR</sequence>
<dbReference type="SUPFAM" id="SSF56300">
    <property type="entry name" value="Metallo-dependent phosphatases"/>
    <property type="match status" value="1"/>
</dbReference>
<dbReference type="FunCoup" id="R7TTC5">
    <property type="interactions" value="121"/>
</dbReference>
<reference evidence="8" key="1">
    <citation type="submission" date="2012-12" db="EMBL/GenBank/DDBJ databases">
        <authorList>
            <person name="Hellsten U."/>
            <person name="Grimwood J."/>
            <person name="Chapman J.A."/>
            <person name="Shapiro H."/>
            <person name="Aerts A."/>
            <person name="Otillar R.P."/>
            <person name="Terry A.Y."/>
            <person name="Boore J.L."/>
            <person name="Simakov O."/>
            <person name="Marletaz F."/>
            <person name="Cho S.-J."/>
            <person name="Edsinger-Gonzales E."/>
            <person name="Havlak P."/>
            <person name="Kuo D.-H."/>
            <person name="Larsson T."/>
            <person name="Lv J."/>
            <person name="Arendt D."/>
            <person name="Savage R."/>
            <person name="Osoegawa K."/>
            <person name="de Jong P."/>
            <person name="Lindberg D.R."/>
            <person name="Seaver E.C."/>
            <person name="Weisblat D.A."/>
            <person name="Putnam N.H."/>
            <person name="Grigoriev I.V."/>
            <person name="Rokhsar D.S."/>
        </authorList>
    </citation>
    <scope>NUCLEOTIDE SEQUENCE</scope>
    <source>
        <strain evidence="8">I ESC-2004</strain>
    </source>
</reference>
<dbReference type="GO" id="GO:0016787">
    <property type="term" value="F:hydrolase activity"/>
    <property type="evidence" value="ECO:0007669"/>
    <property type="project" value="UniProtKB-KW"/>
</dbReference>
<dbReference type="EMBL" id="AMQN01000237">
    <property type="status" value="NOT_ANNOTATED_CDS"/>
    <property type="molecule type" value="Genomic_DNA"/>
</dbReference>
<dbReference type="Pfam" id="PF02872">
    <property type="entry name" value="5_nucleotid_C"/>
    <property type="match status" value="1"/>
</dbReference>
<dbReference type="InterPro" id="IPR008334">
    <property type="entry name" value="5'-Nucleotdase_C"/>
</dbReference>
<keyword evidence="2" id="KW-0732">Signal</keyword>
<keyword evidence="8" id="KW-1185">Reference proteome</keyword>